<protein>
    <recommendedName>
        <fullName evidence="3">DUF7029 domain-containing protein</fullName>
    </recommendedName>
</protein>
<evidence type="ECO:0000256" key="1">
    <source>
        <dbReference type="SAM" id="Phobius"/>
    </source>
</evidence>
<keyword evidence="1" id="KW-0812">Transmembrane</keyword>
<gene>
    <name evidence="4" type="ORF">BCR34DRAFT_599152</name>
</gene>
<accession>A0A1Y1ZVW0</accession>
<dbReference type="STRING" id="1231657.A0A1Y1ZVW0"/>
<dbReference type="Proteomes" id="UP000193144">
    <property type="component" value="Unassembled WGS sequence"/>
</dbReference>
<evidence type="ECO:0000313" key="5">
    <source>
        <dbReference type="Proteomes" id="UP000193144"/>
    </source>
</evidence>
<dbReference type="EMBL" id="MCFA01000033">
    <property type="protein sequence ID" value="ORY14371.1"/>
    <property type="molecule type" value="Genomic_DNA"/>
</dbReference>
<evidence type="ECO:0000259" key="3">
    <source>
        <dbReference type="Pfam" id="PF22974"/>
    </source>
</evidence>
<feature type="chain" id="PRO_5012892254" description="DUF7029 domain-containing protein" evidence="2">
    <location>
        <begin position="20"/>
        <end position="580"/>
    </location>
</feature>
<feature type="domain" description="DUF7029" evidence="3">
    <location>
        <begin position="81"/>
        <end position="177"/>
    </location>
</feature>
<comment type="caution">
    <text evidence="4">The sequence shown here is derived from an EMBL/GenBank/DDBJ whole genome shotgun (WGS) entry which is preliminary data.</text>
</comment>
<feature type="signal peptide" evidence="2">
    <location>
        <begin position="1"/>
        <end position="19"/>
    </location>
</feature>
<dbReference type="Pfam" id="PF22974">
    <property type="entry name" value="DUF7029"/>
    <property type="match status" value="1"/>
</dbReference>
<reference evidence="4 5" key="1">
    <citation type="submission" date="2016-07" db="EMBL/GenBank/DDBJ databases">
        <title>Pervasive Adenine N6-methylation of Active Genes in Fungi.</title>
        <authorList>
            <consortium name="DOE Joint Genome Institute"/>
            <person name="Mondo S.J."/>
            <person name="Dannebaum R.O."/>
            <person name="Kuo R.C."/>
            <person name="Labutti K."/>
            <person name="Haridas S."/>
            <person name="Kuo A."/>
            <person name="Salamov A."/>
            <person name="Ahrendt S.R."/>
            <person name="Lipzen A."/>
            <person name="Sullivan W."/>
            <person name="Andreopoulos W.B."/>
            <person name="Clum A."/>
            <person name="Lindquist E."/>
            <person name="Daum C."/>
            <person name="Ramamoorthy G.K."/>
            <person name="Gryganskyi A."/>
            <person name="Culley D."/>
            <person name="Magnuson J.K."/>
            <person name="James T.Y."/>
            <person name="O'Malley M.A."/>
            <person name="Stajich J.E."/>
            <person name="Spatafora J.W."/>
            <person name="Visel A."/>
            <person name="Grigoriev I.V."/>
        </authorList>
    </citation>
    <scope>NUCLEOTIDE SEQUENCE [LARGE SCALE GENOMIC DNA]</scope>
    <source>
        <strain evidence="4 5">CBS 115471</strain>
    </source>
</reference>
<keyword evidence="5" id="KW-1185">Reference proteome</keyword>
<organism evidence="4 5">
    <name type="scientific">Clohesyomyces aquaticus</name>
    <dbReference type="NCBI Taxonomy" id="1231657"/>
    <lineage>
        <taxon>Eukaryota</taxon>
        <taxon>Fungi</taxon>
        <taxon>Dikarya</taxon>
        <taxon>Ascomycota</taxon>
        <taxon>Pezizomycotina</taxon>
        <taxon>Dothideomycetes</taxon>
        <taxon>Pleosporomycetidae</taxon>
        <taxon>Pleosporales</taxon>
        <taxon>Lindgomycetaceae</taxon>
        <taxon>Clohesyomyces</taxon>
    </lineage>
</organism>
<evidence type="ECO:0000256" key="2">
    <source>
        <dbReference type="SAM" id="SignalP"/>
    </source>
</evidence>
<keyword evidence="1" id="KW-1133">Transmembrane helix</keyword>
<dbReference type="InterPro" id="IPR054293">
    <property type="entry name" value="DUF7029"/>
</dbReference>
<keyword evidence="2" id="KW-0732">Signal</keyword>
<dbReference type="OrthoDB" id="5382170at2759"/>
<proteinExistence type="predicted"/>
<dbReference type="AlphaFoldDB" id="A0A1Y1ZVW0"/>
<evidence type="ECO:0000313" key="4">
    <source>
        <dbReference type="EMBL" id="ORY14371.1"/>
    </source>
</evidence>
<keyword evidence="1" id="KW-0472">Membrane</keyword>
<name>A0A1Y1ZVW0_9PLEO</name>
<feature type="transmembrane region" description="Helical" evidence="1">
    <location>
        <begin position="557"/>
        <end position="579"/>
    </location>
</feature>
<sequence>MLFLATLLVIPCLSGISLAFSDASFRAEMLQYRNLKAGKRHVDLFQRSSQIETKRSITLTYAEESANQAEEMVFASRVHLQTDRETLLLEDIDHLLSLVECSDTVMTLEFSESAAFFNAKTVCQALHGGLIVSSHSSCNDAGAHSVFRVLDYESNEKTGRISFTVVEVAFHSSFKSMKIEFSHSPEPHHVHTHDRLLRRTPTRRQLTDAPSSLIPSATPTETSQTFDLSFEAKDTKFQWLAGVQAGPSSPITVGCDKCTTKGKLILTQGQFEVADLGELAGELTNPNSDMDFIKSGFFQFELNGFEASIGLKATPSASLGFTYDLFSVPVLGFKIPNFGSAGIMYVPQLVFDVSVQGGIDLFFGFDVKVPDHSTIRLDFGQFNQSKATGFDKTIVTALPFDTNVSDITLSMQAGLRQFVPLGIQFFDGKIKVLGGPYIDLPFVNTTITQLATDAVDANCNSGKATTNTKFKDAFKNLTHIEAIMGLEIGVELKAEIPGPDQEKSFDIWNMSTPLATQCLAFQTGGKTKGMVAATAALASITKNAASSFYTPSSQLPGLLSLAGQCALLGVCALTAIFAVL</sequence>